<evidence type="ECO:0000313" key="2">
    <source>
        <dbReference type="Proteomes" id="UP000053105"/>
    </source>
</evidence>
<proteinExistence type="predicted"/>
<evidence type="ECO:0000313" key="1">
    <source>
        <dbReference type="EMBL" id="KOX69491.1"/>
    </source>
</evidence>
<dbReference type="EMBL" id="KQ435889">
    <property type="protein sequence ID" value="KOX69491.1"/>
    <property type="molecule type" value="Genomic_DNA"/>
</dbReference>
<organism evidence="1 2">
    <name type="scientific">Melipona quadrifasciata</name>
    <dbReference type="NCBI Taxonomy" id="166423"/>
    <lineage>
        <taxon>Eukaryota</taxon>
        <taxon>Metazoa</taxon>
        <taxon>Ecdysozoa</taxon>
        <taxon>Arthropoda</taxon>
        <taxon>Hexapoda</taxon>
        <taxon>Insecta</taxon>
        <taxon>Pterygota</taxon>
        <taxon>Neoptera</taxon>
        <taxon>Endopterygota</taxon>
        <taxon>Hymenoptera</taxon>
        <taxon>Apocrita</taxon>
        <taxon>Aculeata</taxon>
        <taxon>Apoidea</taxon>
        <taxon>Anthophila</taxon>
        <taxon>Apidae</taxon>
        <taxon>Melipona</taxon>
    </lineage>
</organism>
<sequence length="196" mass="23124">MFVAQCKHKIESEESNDEEVVSFTRRVINRISSNSDSDDKESYASEDLEEMLKEFAIAEEEELNNQEIKYSEMIILNIQIKKKLFSKKEYLIIASTLNYLVIEKKRKTWKLLVLAEIPLPTSNVYLFVLPQNEKYVELNKQNKKHLCDLLLHVESSLVWRIVLPILKRDIPLLYRKVMDFKWNSILEITKDDVATV</sequence>
<dbReference type="AlphaFoldDB" id="A0A0N0BD28"/>
<protein>
    <submittedName>
        <fullName evidence="1">Uncharacterized protein</fullName>
    </submittedName>
</protein>
<name>A0A0N0BD28_9HYME</name>
<gene>
    <name evidence="1" type="ORF">WN51_06575</name>
</gene>
<reference evidence="1 2" key="1">
    <citation type="submission" date="2015-07" db="EMBL/GenBank/DDBJ databases">
        <title>The genome of Melipona quadrifasciata.</title>
        <authorList>
            <person name="Pan H."/>
            <person name="Kapheim K."/>
        </authorList>
    </citation>
    <scope>NUCLEOTIDE SEQUENCE [LARGE SCALE GENOMIC DNA]</scope>
    <source>
        <strain evidence="1">0111107301</strain>
        <tissue evidence="1">Whole body</tissue>
    </source>
</reference>
<dbReference type="Proteomes" id="UP000053105">
    <property type="component" value="Unassembled WGS sequence"/>
</dbReference>
<accession>A0A0N0BD28</accession>
<keyword evidence="2" id="KW-1185">Reference proteome</keyword>